<protein>
    <submittedName>
        <fullName evidence="1">5243_t:CDS:1</fullName>
    </submittedName>
</protein>
<dbReference type="Proteomes" id="UP000789706">
    <property type="component" value="Unassembled WGS sequence"/>
</dbReference>
<proteinExistence type="predicted"/>
<evidence type="ECO:0000313" key="1">
    <source>
        <dbReference type="EMBL" id="CAG8581365.1"/>
    </source>
</evidence>
<evidence type="ECO:0000313" key="2">
    <source>
        <dbReference type="Proteomes" id="UP000789706"/>
    </source>
</evidence>
<name>A0A9N9G4Q6_9GLOM</name>
<sequence length="216" mass="25064">GKSPKLYYNHHADCVEGELFVERFLGYVTNINDNLIIGNRNDHSIVYNKPKIYCACNNVPQLSHASRNCNWFVEDERIVEEKGGFIISRQELMREILICPHLGKYHNNHKTNRELVTNKRFWAWVLDQAVNVFLKNLCNDPYPVEGFTMNFGKWESAMECHGHLHLQLTQNVVMKMENKYDAMRGKLNNPTNYGFQELCGVGNGMVSRFGVNNYSK</sequence>
<dbReference type="AlphaFoldDB" id="A0A9N9G4Q6"/>
<dbReference type="EMBL" id="CAJVPK010001308">
    <property type="protein sequence ID" value="CAG8581365.1"/>
    <property type="molecule type" value="Genomic_DNA"/>
</dbReference>
<gene>
    <name evidence="1" type="ORF">DEBURN_LOCUS8588</name>
</gene>
<feature type="non-terminal residue" evidence="1">
    <location>
        <position position="1"/>
    </location>
</feature>
<organism evidence="1 2">
    <name type="scientific">Diversispora eburnea</name>
    <dbReference type="NCBI Taxonomy" id="1213867"/>
    <lineage>
        <taxon>Eukaryota</taxon>
        <taxon>Fungi</taxon>
        <taxon>Fungi incertae sedis</taxon>
        <taxon>Mucoromycota</taxon>
        <taxon>Glomeromycotina</taxon>
        <taxon>Glomeromycetes</taxon>
        <taxon>Diversisporales</taxon>
        <taxon>Diversisporaceae</taxon>
        <taxon>Diversispora</taxon>
    </lineage>
</organism>
<comment type="caution">
    <text evidence="1">The sequence shown here is derived from an EMBL/GenBank/DDBJ whole genome shotgun (WGS) entry which is preliminary data.</text>
</comment>
<keyword evidence="2" id="KW-1185">Reference proteome</keyword>
<dbReference type="OrthoDB" id="2318534at2759"/>
<accession>A0A9N9G4Q6</accession>
<reference evidence="1" key="1">
    <citation type="submission" date="2021-06" db="EMBL/GenBank/DDBJ databases">
        <authorList>
            <person name="Kallberg Y."/>
            <person name="Tangrot J."/>
            <person name="Rosling A."/>
        </authorList>
    </citation>
    <scope>NUCLEOTIDE SEQUENCE</scope>
    <source>
        <strain evidence="1">AZ414A</strain>
    </source>
</reference>